<feature type="compositionally biased region" description="Low complexity" evidence="3">
    <location>
        <begin position="1"/>
        <end position="17"/>
    </location>
</feature>
<dbReference type="PANTHER" id="PTHR13789:SF309">
    <property type="entry name" value="PUTATIVE (AFU_ORTHOLOGUE AFUA_6G14510)-RELATED"/>
    <property type="match status" value="1"/>
</dbReference>
<evidence type="ECO:0000256" key="1">
    <source>
        <dbReference type="ARBA" id="ARBA00023002"/>
    </source>
</evidence>
<dbReference type="Pfam" id="PF01494">
    <property type="entry name" value="FAD_binding_3"/>
    <property type="match status" value="2"/>
</dbReference>
<evidence type="ECO:0000313" key="6">
    <source>
        <dbReference type="Proteomes" id="UP000001191"/>
    </source>
</evidence>
<dbReference type="eggNOG" id="COG0654">
    <property type="taxonomic scope" value="Bacteria"/>
</dbReference>
<dbReference type="GO" id="GO:0071949">
    <property type="term" value="F:FAD binding"/>
    <property type="evidence" value="ECO:0007669"/>
    <property type="project" value="InterPro"/>
</dbReference>
<dbReference type="Gene3D" id="3.50.50.60">
    <property type="entry name" value="FAD/NAD(P)-binding domain"/>
    <property type="match status" value="2"/>
</dbReference>
<accession>B2IUT3</accession>
<evidence type="ECO:0000313" key="5">
    <source>
        <dbReference type="EMBL" id="ACC84326.1"/>
    </source>
</evidence>
<dbReference type="EnsemblBacteria" id="ACC84326">
    <property type="protein sequence ID" value="ACC84326"/>
    <property type="gene ID" value="Npun_R6036"/>
</dbReference>
<gene>
    <name evidence="5" type="ordered locus">Npun_R6036</name>
</gene>
<reference evidence="6" key="1">
    <citation type="submission" date="2008-04" db="EMBL/GenBank/DDBJ databases">
        <title>Complete sequence of chromosome of Nostoc punctiforme ATCC 29133.</title>
        <authorList>
            <consortium name="US DOE Joint Genome Institute"/>
            <person name="Copeland A."/>
            <person name="Lucas S."/>
            <person name="Lapidus A."/>
            <person name="Glavina del Rio T."/>
            <person name="Dalin E."/>
            <person name="Tice H."/>
            <person name="Pitluck S."/>
            <person name="Chain P."/>
            <person name="Malfatti S."/>
            <person name="Shin M."/>
            <person name="Vergez L."/>
            <person name="Schmutz J."/>
            <person name="Larimer F."/>
            <person name="Land M."/>
            <person name="Hauser L."/>
            <person name="Kyrpides N."/>
            <person name="Kim E."/>
            <person name="Meeks J.C."/>
            <person name="Elhai J."/>
            <person name="Campbell E.L."/>
            <person name="Thiel T."/>
            <person name="Longmire J."/>
            <person name="Potts M."/>
            <person name="Atlas R."/>
        </authorList>
    </citation>
    <scope>NUCLEOTIDE SEQUENCE [LARGE SCALE GENOMIC DNA]</scope>
    <source>
        <strain evidence="6">ATCC 29133 / PCC 73102</strain>
    </source>
</reference>
<feature type="domain" description="FAD-binding" evidence="4">
    <location>
        <begin position="35"/>
        <end position="67"/>
    </location>
</feature>
<feature type="region of interest" description="Disordered" evidence="3">
    <location>
        <begin position="1"/>
        <end position="24"/>
    </location>
</feature>
<dbReference type="EMBL" id="CP001037">
    <property type="protein sequence ID" value="ACC84326.1"/>
    <property type="molecule type" value="Genomic_DNA"/>
</dbReference>
<protein>
    <submittedName>
        <fullName evidence="5">Monooxygenase, FAD-binding</fullName>
    </submittedName>
</protein>
<dbReference type="GO" id="GO:0004497">
    <property type="term" value="F:monooxygenase activity"/>
    <property type="evidence" value="ECO:0007669"/>
    <property type="project" value="UniProtKB-KW"/>
</dbReference>
<reference evidence="5 6" key="2">
    <citation type="journal article" date="2013" name="Plant Physiol.">
        <title>A Nostoc punctiforme Sugar Transporter Necessary to Establish a Cyanobacterium-Plant Symbiosis.</title>
        <authorList>
            <person name="Ekman M."/>
            <person name="Picossi S."/>
            <person name="Campbell E.L."/>
            <person name="Meeks J.C."/>
            <person name="Flores E."/>
        </authorList>
    </citation>
    <scope>NUCLEOTIDE SEQUENCE [LARGE SCALE GENOMIC DNA]</scope>
    <source>
        <strain evidence="6">ATCC 29133 / PCC 73102</strain>
    </source>
</reference>
<dbReference type="PRINTS" id="PR00420">
    <property type="entry name" value="RNGMNOXGNASE"/>
</dbReference>
<dbReference type="STRING" id="63737.Npun_R6036"/>
<organism evidence="5 6">
    <name type="scientific">Nostoc punctiforme (strain ATCC 29133 / PCC 73102)</name>
    <dbReference type="NCBI Taxonomy" id="63737"/>
    <lineage>
        <taxon>Bacteria</taxon>
        <taxon>Bacillati</taxon>
        <taxon>Cyanobacteriota</taxon>
        <taxon>Cyanophyceae</taxon>
        <taxon>Nostocales</taxon>
        <taxon>Nostocaceae</taxon>
        <taxon>Nostoc</taxon>
    </lineage>
</organism>
<sequence>MPETKSTPHTHTSTSTKADNLPASVISSSTSQEIYDVVVVGAGPIGLATAIGLRKRGIENILVIDQTRAFRQIGQTLDLLPNGLKALKHLDPNAYEEVKKTGLGLLNPKQSNDQETVEPNQKQQPLKSSPQWAYKNLKGEIINSISLSFDDWLQDYGEGRVSISWYNLQTTLRQLLPPDLVKANHRCINVVNEPEKGCVRIDCVGDTGIEANPYAYWTDGQKNNEMQHQNSDIPPQELATKSIRAKLIVAADGINSTVRRLLYTDTQYHNFARPEYSGFAAIFCREITEVPKELWTKLEEDFFQGSTLITITNDEKSGNSVCINNIRIILYYRPTGELGYIIHLALPLDSLQGKFESSLIDLALQELEKAGFPDALKQLVRMSPPANMQQRPYYIHRASILDSLQVSNPTDLNPEANPAKIPPAWSVGRIVLVGDAAHGMPPFMAQGANQGLEDALVVTTLIAKITEENNWDNLQTIAKAFKKYEHLRRPLIAYVQEATLQRSPHSSDKEWEDYSQQIYRRNFDQVIEAL</sequence>
<evidence type="ECO:0000256" key="2">
    <source>
        <dbReference type="ARBA" id="ARBA00023033"/>
    </source>
</evidence>
<keyword evidence="6" id="KW-1185">Reference proteome</keyword>
<dbReference type="OrthoDB" id="9766816at2"/>
<dbReference type="Proteomes" id="UP000001191">
    <property type="component" value="Chromosome"/>
</dbReference>
<feature type="compositionally biased region" description="Polar residues" evidence="3">
    <location>
        <begin position="108"/>
        <end position="129"/>
    </location>
</feature>
<dbReference type="SUPFAM" id="SSF51905">
    <property type="entry name" value="FAD/NAD(P)-binding domain"/>
    <property type="match status" value="1"/>
</dbReference>
<dbReference type="InterPro" id="IPR002938">
    <property type="entry name" value="FAD-bd"/>
</dbReference>
<dbReference type="KEGG" id="npu:Npun_R6036"/>
<proteinExistence type="predicted"/>
<dbReference type="PANTHER" id="PTHR13789">
    <property type="entry name" value="MONOOXYGENASE"/>
    <property type="match status" value="1"/>
</dbReference>
<dbReference type="InterPro" id="IPR036188">
    <property type="entry name" value="FAD/NAD-bd_sf"/>
</dbReference>
<dbReference type="PhylomeDB" id="B2IUT3"/>
<keyword evidence="1" id="KW-0560">Oxidoreductase</keyword>
<dbReference type="RefSeq" id="WP_012412267.1">
    <property type="nucleotide sequence ID" value="NC_010628.1"/>
</dbReference>
<dbReference type="HOGENOM" id="CLU_557717_0_0_3"/>
<name>B2IUT3_NOSP7</name>
<dbReference type="AlphaFoldDB" id="B2IUT3"/>
<keyword evidence="2 5" id="KW-0503">Monooxygenase</keyword>
<feature type="region of interest" description="Disordered" evidence="3">
    <location>
        <begin position="105"/>
        <end position="129"/>
    </location>
</feature>
<dbReference type="InterPro" id="IPR050493">
    <property type="entry name" value="FAD-dep_Monooxygenase_BioMet"/>
</dbReference>
<feature type="domain" description="FAD-binding" evidence="4">
    <location>
        <begin position="424"/>
        <end position="469"/>
    </location>
</feature>
<evidence type="ECO:0000259" key="4">
    <source>
        <dbReference type="Pfam" id="PF01494"/>
    </source>
</evidence>
<evidence type="ECO:0000256" key="3">
    <source>
        <dbReference type="SAM" id="MobiDB-lite"/>
    </source>
</evidence>